<feature type="transmembrane region" description="Helical" evidence="1">
    <location>
        <begin position="237"/>
        <end position="255"/>
    </location>
</feature>
<evidence type="ECO:0000259" key="2">
    <source>
        <dbReference type="Pfam" id="PF20152"/>
    </source>
</evidence>
<evidence type="ECO:0000256" key="1">
    <source>
        <dbReference type="SAM" id="Phobius"/>
    </source>
</evidence>
<gene>
    <name evidence="3" type="ORF">MVEN_00958000</name>
</gene>
<dbReference type="PANTHER" id="PTHR40465">
    <property type="entry name" value="CHROMOSOME 1, WHOLE GENOME SHOTGUN SEQUENCE"/>
    <property type="match status" value="1"/>
</dbReference>
<evidence type="ECO:0000313" key="3">
    <source>
        <dbReference type="EMBL" id="KAF7356265.1"/>
    </source>
</evidence>
<feature type="transmembrane region" description="Helical" evidence="1">
    <location>
        <begin position="93"/>
        <end position="115"/>
    </location>
</feature>
<dbReference type="InterPro" id="IPR045339">
    <property type="entry name" value="DUF6534"/>
</dbReference>
<feature type="transmembrane region" description="Helical" evidence="1">
    <location>
        <begin position="163"/>
        <end position="186"/>
    </location>
</feature>
<dbReference type="Proteomes" id="UP000620124">
    <property type="component" value="Unassembled WGS sequence"/>
</dbReference>
<dbReference type="EMBL" id="JACAZI010000007">
    <property type="protein sequence ID" value="KAF7356265.1"/>
    <property type="molecule type" value="Genomic_DNA"/>
</dbReference>
<feature type="domain" description="DUF6534" evidence="2">
    <location>
        <begin position="174"/>
        <end position="262"/>
    </location>
</feature>
<dbReference type="OrthoDB" id="3231781at2759"/>
<dbReference type="AlphaFoldDB" id="A0A8H6Y8G8"/>
<dbReference type="PANTHER" id="PTHR40465:SF1">
    <property type="entry name" value="DUF6534 DOMAIN-CONTAINING PROTEIN"/>
    <property type="match status" value="1"/>
</dbReference>
<comment type="caution">
    <text evidence="3">The sequence shown here is derived from an EMBL/GenBank/DDBJ whole genome shotgun (WGS) entry which is preliminary data.</text>
</comment>
<name>A0A8H6Y8G8_9AGAR</name>
<feature type="transmembrane region" description="Helical" evidence="1">
    <location>
        <begin position="20"/>
        <end position="40"/>
    </location>
</feature>
<dbReference type="Pfam" id="PF20152">
    <property type="entry name" value="DUF6534"/>
    <property type="match status" value="1"/>
</dbReference>
<protein>
    <submittedName>
        <fullName evidence="3">Saposin B-type domain-containing protein</fullName>
    </submittedName>
</protein>
<keyword evidence="1" id="KW-0472">Membrane</keyword>
<feature type="transmembrane region" description="Helical" evidence="1">
    <location>
        <begin position="122"/>
        <end position="143"/>
    </location>
</feature>
<feature type="transmembrane region" description="Helical" evidence="1">
    <location>
        <begin position="207"/>
        <end position="231"/>
    </location>
</feature>
<reference evidence="3" key="1">
    <citation type="submission" date="2020-05" db="EMBL/GenBank/DDBJ databases">
        <title>Mycena genomes resolve the evolution of fungal bioluminescence.</title>
        <authorList>
            <person name="Tsai I.J."/>
        </authorList>
    </citation>
    <scope>NUCLEOTIDE SEQUENCE</scope>
    <source>
        <strain evidence="3">CCC161011</strain>
    </source>
</reference>
<organism evidence="3 4">
    <name type="scientific">Mycena venus</name>
    <dbReference type="NCBI Taxonomy" id="2733690"/>
    <lineage>
        <taxon>Eukaryota</taxon>
        <taxon>Fungi</taxon>
        <taxon>Dikarya</taxon>
        <taxon>Basidiomycota</taxon>
        <taxon>Agaricomycotina</taxon>
        <taxon>Agaricomycetes</taxon>
        <taxon>Agaricomycetidae</taxon>
        <taxon>Agaricales</taxon>
        <taxon>Marasmiineae</taxon>
        <taxon>Mycenaceae</taxon>
        <taxon>Mycena</taxon>
    </lineage>
</organism>
<keyword evidence="4" id="KW-1185">Reference proteome</keyword>
<evidence type="ECO:0000313" key="4">
    <source>
        <dbReference type="Proteomes" id="UP000620124"/>
    </source>
</evidence>
<keyword evidence="1" id="KW-0812">Transmembrane</keyword>
<accession>A0A8H6Y8G8</accession>
<sequence length="320" mass="35334">MAAVPPKLPPLDGSLGVIQIGLVLGTFLFGIETLQTFNYYREFPKDPKILKGLVGGIWFFELAHTISSWHAMYTITVTFYGQPQHILAPPISLVYPIFFHGLIAFCAQSFFVYRVRVLSGQWLIPIGCFALNLARLGCLMLLFGELYQTPIFTLLATKFRKEVIVVSSMGPGVEIVVAASLVYYLWSRRGGKGGSTGFQQTNRVVDSIVIWTVETTLITTVSGVVQLILFLTRRNDSSWILFFLIQAKLFSNSLLASLNGRTRFRTPGASVVAYDSAGHSNSTGRSAPGAFVAANPSDVVIRMHQMSDTVYSDDMLRSKV</sequence>
<feature type="transmembrane region" description="Helical" evidence="1">
    <location>
        <begin position="52"/>
        <end position="73"/>
    </location>
</feature>
<keyword evidence="1" id="KW-1133">Transmembrane helix</keyword>
<proteinExistence type="predicted"/>